<dbReference type="Gene3D" id="2.40.160.60">
    <property type="entry name" value="Outer membrane protein transport protein (OMPP1/FadL/TodX)"/>
    <property type="match status" value="1"/>
</dbReference>
<dbReference type="PANTHER" id="PTHR35093:SF8">
    <property type="entry name" value="OUTER MEMBRANE PROTEIN NMB0088-RELATED"/>
    <property type="match status" value="1"/>
</dbReference>
<name>A0A840VE71_9BACT</name>
<dbReference type="GO" id="GO:0009279">
    <property type="term" value="C:cell outer membrane"/>
    <property type="evidence" value="ECO:0007669"/>
    <property type="project" value="UniProtKB-SubCell"/>
</dbReference>
<proteinExistence type="inferred from homology"/>
<dbReference type="InterPro" id="IPR005017">
    <property type="entry name" value="OMPP1/FadL/TodX"/>
</dbReference>
<evidence type="ECO:0000313" key="8">
    <source>
        <dbReference type="EMBL" id="MBB5352170.1"/>
    </source>
</evidence>
<keyword evidence="5" id="KW-0732">Signal</keyword>
<dbReference type="SUPFAM" id="SSF56935">
    <property type="entry name" value="Porins"/>
    <property type="match status" value="1"/>
</dbReference>
<evidence type="ECO:0000256" key="1">
    <source>
        <dbReference type="ARBA" id="ARBA00004571"/>
    </source>
</evidence>
<dbReference type="Pfam" id="PF03349">
    <property type="entry name" value="Toluene_X"/>
    <property type="match status" value="1"/>
</dbReference>
<evidence type="ECO:0000256" key="3">
    <source>
        <dbReference type="ARBA" id="ARBA00022452"/>
    </source>
</evidence>
<accession>A0A840VE71</accession>
<dbReference type="GO" id="GO:0015483">
    <property type="term" value="F:long-chain fatty acid transporting porin activity"/>
    <property type="evidence" value="ECO:0007669"/>
    <property type="project" value="TreeGrafter"/>
</dbReference>
<reference evidence="8 9" key="1">
    <citation type="submission" date="2020-08" db="EMBL/GenBank/DDBJ databases">
        <title>Genomic Encyclopedia of Type Strains, Phase IV (KMG-IV): sequencing the most valuable type-strain genomes for metagenomic binning, comparative biology and taxonomic classification.</title>
        <authorList>
            <person name="Goeker M."/>
        </authorList>
    </citation>
    <scope>NUCLEOTIDE SEQUENCE [LARGE SCALE GENOMIC DNA]</scope>
    <source>
        <strain evidence="8 9">YC6886</strain>
    </source>
</reference>
<comment type="caution">
    <text evidence="8">The sequence shown here is derived from an EMBL/GenBank/DDBJ whole genome shotgun (WGS) entry which is preliminary data.</text>
</comment>
<keyword evidence="3" id="KW-1134">Transmembrane beta strand</keyword>
<evidence type="ECO:0000256" key="6">
    <source>
        <dbReference type="ARBA" id="ARBA00023136"/>
    </source>
</evidence>
<dbReference type="AlphaFoldDB" id="A0A840VE71"/>
<keyword evidence="9" id="KW-1185">Reference proteome</keyword>
<evidence type="ECO:0000256" key="2">
    <source>
        <dbReference type="ARBA" id="ARBA00008163"/>
    </source>
</evidence>
<gene>
    <name evidence="8" type="ORF">HNR46_002413</name>
</gene>
<evidence type="ECO:0000256" key="5">
    <source>
        <dbReference type="ARBA" id="ARBA00022729"/>
    </source>
</evidence>
<dbReference type="EMBL" id="JACHFD010000011">
    <property type="protein sequence ID" value="MBB5352170.1"/>
    <property type="molecule type" value="Genomic_DNA"/>
</dbReference>
<dbReference type="PANTHER" id="PTHR35093">
    <property type="entry name" value="OUTER MEMBRANE PROTEIN NMB0088-RELATED"/>
    <property type="match status" value="1"/>
</dbReference>
<keyword evidence="6" id="KW-0472">Membrane</keyword>
<sequence length="407" mass="43544">MKVPRALCATVLLADTAPGAGFQLQERSASGLGRAFSGEAAIAEDASALASNPAAMLLIPGDNSVSVGITAVLPNIELRGIYQTGATRVATSADDLAEDAYIPFVYFTHALTEDLAIGFGSFTLYGLSTQYPQSFAARMMADKSELKTVNLNPSLAWRFLPGWSLGLGFDAVYADATLSSSIPVPTSPVLLDTAGDDWGYGFNVGVLYEISDRTRIGIHYRSEVDFTLKGRVISAAIPAFNGPGTAALTLPDTLEISGYHAIDDRWALHADALWTGWSDFQTLAPQVTGNPPAAQPPVTSENWSDVWRFSVGTTWKACDPLTLRAGIAYDESPVESRNRTLRIPDTDRIWLSCGASWHFNPCWNVDLGYTHLFTDSVYLNETNPGGNFTGTVSGGSHIVSLGVSGTF</sequence>
<evidence type="ECO:0000313" key="9">
    <source>
        <dbReference type="Proteomes" id="UP000557717"/>
    </source>
</evidence>
<comment type="subcellular location">
    <subcellularLocation>
        <location evidence="1">Cell outer membrane</location>
        <topology evidence="1">Multi-pass membrane protein</topology>
    </subcellularLocation>
</comment>
<keyword evidence="7" id="KW-0998">Cell outer membrane</keyword>
<evidence type="ECO:0000256" key="7">
    <source>
        <dbReference type="ARBA" id="ARBA00023237"/>
    </source>
</evidence>
<protein>
    <submittedName>
        <fullName evidence="8">Long-chain fatty acid transport protein</fullName>
    </submittedName>
</protein>
<comment type="similarity">
    <text evidence="2">Belongs to the OmpP1/FadL family.</text>
</comment>
<dbReference type="RefSeq" id="WP_184018982.1">
    <property type="nucleotide sequence ID" value="NZ_JACHFD010000011.1"/>
</dbReference>
<evidence type="ECO:0000256" key="4">
    <source>
        <dbReference type="ARBA" id="ARBA00022692"/>
    </source>
</evidence>
<dbReference type="Proteomes" id="UP000557717">
    <property type="component" value="Unassembled WGS sequence"/>
</dbReference>
<keyword evidence="4" id="KW-0812">Transmembrane</keyword>
<organism evidence="8 9">
    <name type="scientific">Haloferula luteola</name>
    <dbReference type="NCBI Taxonomy" id="595692"/>
    <lineage>
        <taxon>Bacteria</taxon>
        <taxon>Pseudomonadati</taxon>
        <taxon>Verrucomicrobiota</taxon>
        <taxon>Verrucomicrobiia</taxon>
        <taxon>Verrucomicrobiales</taxon>
        <taxon>Verrucomicrobiaceae</taxon>
        <taxon>Haloferula</taxon>
    </lineage>
</organism>